<dbReference type="SUPFAM" id="SSF54189">
    <property type="entry name" value="Ribosomal proteins S24e, L23 and L15e"/>
    <property type="match status" value="1"/>
</dbReference>
<keyword evidence="5" id="KW-1185">Reference proteome</keyword>
<evidence type="ECO:0000256" key="3">
    <source>
        <dbReference type="HAMAP-Rule" id="MF_00545"/>
    </source>
</evidence>
<comment type="similarity">
    <text evidence="3">Belongs to the eukaryotic ribosomal protein eS24 family.</text>
</comment>
<gene>
    <name evidence="3" type="primary">rps24e</name>
    <name evidence="4" type="ORF">IG193_05155</name>
</gene>
<keyword evidence="2 3" id="KW-0687">Ribonucleoprotein</keyword>
<dbReference type="KEGG" id="thel:IG193_05155"/>
<dbReference type="AlphaFoldDB" id="A0A7L9FGM4"/>
<dbReference type="GO" id="GO:1990904">
    <property type="term" value="C:ribonucleoprotein complex"/>
    <property type="evidence" value="ECO:0007669"/>
    <property type="project" value="UniProtKB-KW"/>
</dbReference>
<dbReference type="InterPro" id="IPR012678">
    <property type="entry name" value="Ribosomal_uL23/eL15/eS24_sf"/>
</dbReference>
<evidence type="ECO:0000313" key="4">
    <source>
        <dbReference type="EMBL" id="QOJ78173.1"/>
    </source>
</evidence>
<accession>A0A7L9FGM4</accession>
<evidence type="ECO:0000313" key="5">
    <source>
        <dbReference type="Proteomes" id="UP000594121"/>
    </source>
</evidence>
<dbReference type="InterPro" id="IPR012677">
    <property type="entry name" value="Nucleotide-bd_a/b_plait_sf"/>
</dbReference>
<dbReference type="InterPro" id="IPR001976">
    <property type="entry name" value="Ribosomal_eS24"/>
</dbReference>
<reference evidence="4 5" key="1">
    <citation type="submission" date="2020-10" db="EMBL/GenBank/DDBJ databases">
        <title>Thermofilum lucidum 3507LT sp. nov. a novel member of Thermofilaceae family isolated from Chile hot spring, and proposal of description order Thermofilales.</title>
        <authorList>
            <person name="Zayulina K.S."/>
            <person name="Elcheninov A.G."/>
            <person name="Toshchakov S.V."/>
            <person name="Kublanov I.V."/>
        </authorList>
    </citation>
    <scope>NUCLEOTIDE SEQUENCE [LARGE SCALE GENOMIC DNA]</scope>
    <source>
        <strain evidence="4 5">3507LT</strain>
    </source>
</reference>
<dbReference type="HAMAP" id="MF_00545">
    <property type="entry name" value="Ribosomal_eS24"/>
    <property type="match status" value="1"/>
</dbReference>
<dbReference type="GO" id="GO:0003735">
    <property type="term" value="F:structural constituent of ribosome"/>
    <property type="evidence" value="ECO:0007669"/>
    <property type="project" value="InterPro"/>
</dbReference>
<protein>
    <recommendedName>
        <fullName evidence="3">Small ribosomal subunit protein eS24</fullName>
    </recommendedName>
</protein>
<organism evidence="4 5">
    <name type="scientific">Infirmifilum lucidum</name>
    <dbReference type="NCBI Taxonomy" id="2776706"/>
    <lineage>
        <taxon>Archaea</taxon>
        <taxon>Thermoproteota</taxon>
        <taxon>Thermoprotei</taxon>
        <taxon>Thermofilales</taxon>
        <taxon>Thermofilaceae</taxon>
        <taxon>Infirmifilum</taxon>
    </lineage>
</organism>
<dbReference type="Gene3D" id="3.30.70.330">
    <property type="match status" value="1"/>
</dbReference>
<dbReference type="Pfam" id="PF01282">
    <property type="entry name" value="Ribosomal_S24e"/>
    <property type="match status" value="1"/>
</dbReference>
<dbReference type="GeneID" id="59149261"/>
<evidence type="ECO:0000256" key="1">
    <source>
        <dbReference type="ARBA" id="ARBA00022980"/>
    </source>
</evidence>
<keyword evidence="1 3" id="KW-0689">Ribosomal protein</keyword>
<evidence type="ECO:0000256" key="2">
    <source>
        <dbReference type="ARBA" id="ARBA00023274"/>
    </source>
</evidence>
<dbReference type="RefSeq" id="WP_192818145.1">
    <property type="nucleotide sequence ID" value="NZ_CP062310.1"/>
</dbReference>
<name>A0A7L9FGM4_9CREN</name>
<dbReference type="FunCoup" id="A0A7L9FGM4">
    <property type="interactions" value="61"/>
</dbReference>
<dbReference type="GO" id="GO:0006412">
    <property type="term" value="P:translation"/>
    <property type="evidence" value="ECO:0007669"/>
    <property type="project" value="UniProtKB-UniRule"/>
</dbReference>
<proteinExistence type="inferred from homology"/>
<dbReference type="GO" id="GO:0005840">
    <property type="term" value="C:ribosome"/>
    <property type="evidence" value="ECO:0007669"/>
    <property type="project" value="UniProtKB-KW"/>
</dbReference>
<dbReference type="EMBL" id="CP062310">
    <property type="protein sequence ID" value="QOJ78173.1"/>
    <property type="molecule type" value="Genomic_DNA"/>
</dbReference>
<dbReference type="Proteomes" id="UP000594121">
    <property type="component" value="Chromosome"/>
</dbReference>
<dbReference type="PANTHER" id="PTHR10496">
    <property type="entry name" value="40S RIBOSOMAL PROTEIN S24"/>
    <property type="match status" value="1"/>
</dbReference>
<dbReference type="InParanoid" id="A0A7L9FGM4"/>
<sequence>MSQSTLKIISERVNRMVPRREIIVEIEHWGGGTPTRQQIVETVRNILNLPSSDVVVVRKILTSYGACVTRAYIHVYDSESRARAFEPKYILKRNGLVQEQQQQG</sequence>